<dbReference type="InterPro" id="IPR051923">
    <property type="entry name" value="Glycosyl_Hydrolase_39"/>
</dbReference>
<keyword evidence="2" id="KW-0378">Hydrolase</keyword>
<reference evidence="5 6" key="1">
    <citation type="journal article" date="2016" name="Nat. Commun.">
        <title>Thousands of microbial genomes shed light on interconnected biogeochemical processes in an aquifer system.</title>
        <authorList>
            <person name="Anantharaman K."/>
            <person name="Brown C.T."/>
            <person name="Hug L.A."/>
            <person name="Sharon I."/>
            <person name="Castelle C.J."/>
            <person name="Probst A.J."/>
            <person name="Thomas B.C."/>
            <person name="Singh A."/>
            <person name="Wilkins M.J."/>
            <person name="Karaoz U."/>
            <person name="Brodie E.L."/>
            <person name="Williams K.H."/>
            <person name="Hubbard S.S."/>
            <person name="Banfield J.F."/>
        </authorList>
    </citation>
    <scope>NUCLEOTIDE SEQUENCE [LARGE SCALE GENOMIC DNA]</scope>
</reference>
<dbReference type="PANTHER" id="PTHR12631:SF10">
    <property type="entry name" value="BETA-XYLOSIDASE-LIKE PROTEIN-RELATED"/>
    <property type="match status" value="1"/>
</dbReference>
<comment type="caution">
    <text evidence="5">The sequence shown here is derived from an EMBL/GenBank/DDBJ whole genome shotgun (WGS) entry which is preliminary data.</text>
</comment>
<evidence type="ECO:0000256" key="3">
    <source>
        <dbReference type="ARBA" id="ARBA00023295"/>
    </source>
</evidence>
<dbReference type="AlphaFoldDB" id="A0A1F7YFL5"/>
<dbReference type="EMBL" id="MGGI01000016">
    <property type="protein sequence ID" value="OGM26113.1"/>
    <property type="molecule type" value="Genomic_DNA"/>
</dbReference>
<organism evidence="5 6">
    <name type="scientific">Candidatus Woesebacteria bacterium RIFCSPHIGHO2_01_FULL_39_28</name>
    <dbReference type="NCBI Taxonomy" id="1802496"/>
    <lineage>
        <taxon>Bacteria</taxon>
        <taxon>Candidatus Woeseibacteriota</taxon>
    </lineage>
</organism>
<evidence type="ECO:0000313" key="5">
    <source>
        <dbReference type="EMBL" id="OGM26113.1"/>
    </source>
</evidence>
<sequence>MSNLPGSKRGLIFLFLLLLSIPFEVYLVKKAVYFFGKASGIPANLVIDTSVTYEGKSGVWENFAQGGEEKDRMFQTVINKIKPLSPEYIRIDHIFDYYDLVERDRTGNIIFNWSKLDLTIKDIVATNAKPFFALSYMPVSLTGGSVTDLPLNWNEWELLVQKTVEHYSGKGGLGISNIYYEVWNEPDLFGNFKTSGEKSYFDLYSHSVAGASKAVNVLPFKIGGPATTALYKNWFTDFLRFVQDRSLRLDFYSWHLYTRNLDDYERDVSNIQGWITAFPNYKNLELIISETGLNSENNPGYDNNFGAIHVIASAAVLEGIIDREFIFEVKDGPGPDKFWGRWGILTNDKFGEPTIKPRYKAIEFLNKMSGKRLNIAGVGSWVKAFAKKDNNNIKVLVVNYDSSGKHSEAVPITFANLSSQNFLYKRTDFLGGQSRLEVATTSATWSKLEYFPPNSAAIFEITPK</sequence>
<keyword evidence="3" id="KW-0326">Glycosidase</keyword>
<protein>
    <recommendedName>
        <fullName evidence="4">Glycosyl hydrolases family 39 N-terminal catalytic domain-containing protein</fullName>
    </recommendedName>
</protein>
<accession>A0A1F7YFL5</accession>
<evidence type="ECO:0000256" key="1">
    <source>
        <dbReference type="ARBA" id="ARBA00008875"/>
    </source>
</evidence>
<dbReference type="GO" id="GO:0004553">
    <property type="term" value="F:hydrolase activity, hydrolyzing O-glycosyl compounds"/>
    <property type="evidence" value="ECO:0007669"/>
    <property type="project" value="TreeGrafter"/>
</dbReference>
<dbReference type="Proteomes" id="UP000178851">
    <property type="component" value="Unassembled WGS sequence"/>
</dbReference>
<dbReference type="PANTHER" id="PTHR12631">
    <property type="entry name" value="ALPHA-L-IDURONIDASE"/>
    <property type="match status" value="1"/>
</dbReference>
<feature type="domain" description="Glycosyl hydrolases family 39 N-terminal catalytic" evidence="4">
    <location>
        <begin position="75"/>
        <end position="393"/>
    </location>
</feature>
<dbReference type="InterPro" id="IPR017853">
    <property type="entry name" value="GH"/>
</dbReference>
<dbReference type="Gene3D" id="3.20.20.80">
    <property type="entry name" value="Glycosidases"/>
    <property type="match status" value="1"/>
</dbReference>
<dbReference type="Pfam" id="PF01229">
    <property type="entry name" value="Glyco_hydro_39"/>
    <property type="match status" value="1"/>
</dbReference>
<dbReference type="SUPFAM" id="SSF51445">
    <property type="entry name" value="(Trans)glycosidases"/>
    <property type="match status" value="1"/>
</dbReference>
<name>A0A1F7YFL5_9BACT</name>
<evidence type="ECO:0000256" key="2">
    <source>
        <dbReference type="ARBA" id="ARBA00022801"/>
    </source>
</evidence>
<dbReference type="InterPro" id="IPR049166">
    <property type="entry name" value="GH39_cat"/>
</dbReference>
<comment type="similarity">
    <text evidence="1">Belongs to the glycosyl hydrolase 39 family.</text>
</comment>
<proteinExistence type="inferred from homology"/>
<evidence type="ECO:0000313" key="6">
    <source>
        <dbReference type="Proteomes" id="UP000178851"/>
    </source>
</evidence>
<gene>
    <name evidence="5" type="ORF">A2627_03670</name>
</gene>
<evidence type="ECO:0000259" key="4">
    <source>
        <dbReference type="Pfam" id="PF01229"/>
    </source>
</evidence>